<evidence type="ECO:0000313" key="2">
    <source>
        <dbReference type="EMBL" id="RIJ22285.1"/>
    </source>
</evidence>
<dbReference type="EMBL" id="QWGB01000007">
    <property type="protein sequence ID" value="RIJ22285.1"/>
    <property type="molecule type" value="Genomic_DNA"/>
</dbReference>
<feature type="transmembrane region" description="Helical" evidence="1">
    <location>
        <begin position="18"/>
        <end position="34"/>
    </location>
</feature>
<sequence>MLKPLPETVHLRATNRQYLVLASASALLAAMLAFSNWTGTGPTEEISVWLTVFFSMTTLVGVCAALFRHGWLTLDRDGFESSEFKSLGKIGWSEVSEFSLHYSGGKGMPASRQVAFKLTEEKRKALPRLSGILMYGRVRLTEPYKVRGSQLATLMNRFRERALASPAANEAA</sequence>
<reference evidence="2 3" key="1">
    <citation type="submission" date="2018-08" db="EMBL/GenBank/DDBJ databases">
        <title>Henriciella mobilis sp. nov., isolated from seawater.</title>
        <authorList>
            <person name="Cheng H."/>
            <person name="Wu Y.-H."/>
            <person name="Xu X.-W."/>
            <person name="Guo L.-L."/>
        </authorList>
    </citation>
    <scope>NUCLEOTIDE SEQUENCE [LARGE SCALE GENOMIC DNA]</scope>
    <source>
        <strain evidence="2 3">CCUG66934</strain>
    </source>
</reference>
<keyword evidence="1" id="KW-0472">Membrane</keyword>
<comment type="caution">
    <text evidence="2">The sequence shown here is derived from an EMBL/GenBank/DDBJ whole genome shotgun (WGS) entry which is preliminary data.</text>
</comment>
<keyword evidence="1" id="KW-1133">Transmembrane helix</keyword>
<keyword evidence="1" id="KW-0812">Transmembrane</keyword>
<evidence type="ECO:0000313" key="3">
    <source>
        <dbReference type="Proteomes" id="UP000265431"/>
    </source>
</evidence>
<dbReference type="Proteomes" id="UP000265431">
    <property type="component" value="Unassembled WGS sequence"/>
</dbReference>
<accession>A0A399QW11</accession>
<protein>
    <submittedName>
        <fullName evidence="2">Uncharacterized protein</fullName>
    </submittedName>
</protein>
<proteinExistence type="predicted"/>
<organism evidence="2 3">
    <name type="scientific">Henriciella barbarensis</name>
    <dbReference type="NCBI Taxonomy" id="86342"/>
    <lineage>
        <taxon>Bacteria</taxon>
        <taxon>Pseudomonadati</taxon>
        <taxon>Pseudomonadota</taxon>
        <taxon>Alphaproteobacteria</taxon>
        <taxon>Hyphomonadales</taxon>
        <taxon>Hyphomonadaceae</taxon>
        <taxon>Henriciella</taxon>
    </lineage>
</organism>
<gene>
    <name evidence="2" type="ORF">D1224_12075</name>
</gene>
<feature type="transmembrane region" description="Helical" evidence="1">
    <location>
        <begin position="46"/>
        <end position="67"/>
    </location>
</feature>
<name>A0A399QW11_9PROT</name>
<dbReference type="OrthoDB" id="7628708at2"/>
<dbReference type="AlphaFoldDB" id="A0A399QW11"/>
<dbReference type="RefSeq" id="WP_119380204.1">
    <property type="nucleotide sequence ID" value="NZ_QWGB01000007.1"/>
</dbReference>
<keyword evidence="3" id="KW-1185">Reference proteome</keyword>
<evidence type="ECO:0000256" key="1">
    <source>
        <dbReference type="SAM" id="Phobius"/>
    </source>
</evidence>